<organism evidence="1 2">
    <name type="scientific">Colletotrichum salicis</name>
    <dbReference type="NCBI Taxonomy" id="1209931"/>
    <lineage>
        <taxon>Eukaryota</taxon>
        <taxon>Fungi</taxon>
        <taxon>Dikarya</taxon>
        <taxon>Ascomycota</taxon>
        <taxon>Pezizomycotina</taxon>
        <taxon>Sordariomycetes</taxon>
        <taxon>Hypocreomycetidae</taxon>
        <taxon>Glomerellales</taxon>
        <taxon>Glomerellaceae</taxon>
        <taxon>Colletotrichum</taxon>
        <taxon>Colletotrichum acutatum species complex</taxon>
    </lineage>
</organism>
<reference evidence="1 2" key="1">
    <citation type="submission" date="2014-02" db="EMBL/GenBank/DDBJ databases">
        <title>The genome sequence of Colletotrichum salicis CBS 607.94.</title>
        <authorList>
            <person name="Baroncelli R."/>
            <person name="Thon M.R."/>
        </authorList>
    </citation>
    <scope>NUCLEOTIDE SEQUENCE [LARGE SCALE GENOMIC DNA]</scope>
    <source>
        <strain evidence="1 2">CBS 607.94</strain>
    </source>
</reference>
<gene>
    <name evidence="1" type="ORF">CSAL01_06012</name>
</gene>
<keyword evidence="2" id="KW-1185">Reference proteome</keyword>
<evidence type="ECO:0000313" key="1">
    <source>
        <dbReference type="EMBL" id="KXH69186.1"/>
    </source>
</evidence>
<sequence length="77" mass="7527">MVYYCCVWRWKEEVVGRAHDSSEVTKVAVAAATAGTAVSTGAEVLEVVPKAAALAGAVVGAAGGNGPVILRAAAGGG</sequence>
<proteinExistence type="predicted"/>
<comment type="caution">
    <text evidence="1">The sequence shown here is derived from an EMBL/GenBank/DDBJ whole genome shotgun (WGS) entry which is preliminary data.</text>
</comment>
<evidence type="ECO:0000313" key="2">
    <source>
        <dbReference type="Proteomes" id="UP000070121"/>
    </source>
</evidence>
<dbReference type="Proteomes" id="UP000070121">
    <property type="component" value="Unassembled WGS sequence"/>
</dbReference>
<accession>A0A135V913</accession>
<protein>
    <submittedName>
        <fullName evidence="1">Uncharacterized protein</fullName>
    </submittedName>
</protein>
<name>A0A135V913_9PEZI</name>
<dbReference type="EMBL" id="JFFI01000149">
    <property type="protein sequence ID" value="KXH69186.1"/>
    <property type="molecule type" value="Genomic_DNA"/>
</dbReference>
<dbReference type="AlphaFoldDB" id="A0A135V913"/>